<evidence type="ECO:0000313" key="8">
    <source>
        <dbReference type="Proteomes" id="UP000799118"/>
    </source>
</evidence>
<dbReference type="GO" id="GO:0006508">
    <property type="term" value="P:proteolysis"/>
    <property type="evidence" value="ECO:0007669"/>
    <property type="project" value="UniProtKB-KW"/>
</dbReference>
<dbReference type="Gene3D" id="3.90.1720.30">
    <property type="entry name" value="PPPDE domains"/>
    <property type="match status" value="1"/>
</dbReference>
<evidence type="ECO:0000256" key="3">
    <source>
        <dbReference type="ARBA" id="ARBA00022801"/>
    </source>
</evidence>
<keyword evidence="8" id="KW-1185">Reference proteome</keyword>
<feature type="domain" description="PPPDE" evidence="6">
    <location>
        <begin position="4"/>
        <end position="144"/>
    </location>
</feature>
<evidence type="ECO:0000256" key="2">
    <source>
        <dbReference type="ARBA" id="ARBA00022670"/>
    </source>
</evidence>
<dbReference type="GO" id="GO:0070646">
    <property type="term" value="P:protein modification by small protein removal"/>
    <property type="evidence" value="ECO:0007669"/>
    <property type="project" value="TreeGrafter"/>
</dbReference>
<evidence type="ECO:0000256" key="1">
    <source>
        <dbReference type="ARBA" id="ARBA00008140"/>
    </source>
</evidence>
<dbReference type="PANTHER" id="PTHR12378">
    <property type="entry name" value="DESUMOYLATING ISOPEPTIDASE"/>
    <property type="match status" value="1"/>
</dbReference>
<gene>
    <name evidence="7" type="ORF">BT96DRAFT_963783</name>
</gene>
<keyword evidence="3" id="KW-0378">Hydrolase</keyword>
<dbReference type="Pfam" id="PF05903">
    <property type="entry name" value="Peptidase_C97"/>
    <property type="match status" value="1"/>
</dbReference>
<dbReference type="Pfam" id="PF08324">
    <property type="entry name" value="PUL"/>
    <property type="match status" value="1"/>
</dbReference>
<dbReference type="OrthoDB" id="21221at2759"/>
<evidence type="ECO:0000259" key="6">
    <source>
        <dbReference type="PROSITE" id="PS51858"/>
    </source>
</evidence>
<dbReference type="InterPro" id="IPR036249">
    <property type="entry name" value="Thioredoxin-like_sf"/>
</dbReference>
<dbReference type="InterPro" id="IPR011989">
    <property type="entry name" value="ARM-like"/>
</dbReference>
<dbReference type="Proteomes" id="UP000799118">
    <property type="component" value="Unassembled WGS sequence"/>
</dbReference>
<reference evidence="7" key="1">
    <citation type="journal article" date="2019" name="Environ. Microbiol.">
        <title>Fungal ecological strategies reflected in gene transcription - a case study of two litter decomposers.</title>
        <authorList>
            <person name="Barbi F."/>
            <person name="Kohler A."/>
            <person name="Barry K."/>
            <person name="Baskaran P."/>
            <person name="Daum C."/>
            <person name="Fauchery L."/>
            <person name="Ihrmark K."/>
            <person name="Kuo A."/>
            <person name="LaButti K."/>
            <person name="Lipzen A."/>
            <person name="Morin E."/>
            <person name="Grigoriev I.V."/>
            <person name="Henrissat B."/>
            <person name="Lindahl B."/>
            <person name="Martin F."/>
        </authorList>
    </citation>
    <scope>NUCLEOTIDE SEQUENCE</scope>
    <source>
        <strain evidence="7">JB14</strain>
    </source>
</reference>
<dbReference type="SMART" id="SM01179">
    <property type="entry name" value="DUF862"/>
    <property type="match status" value="1"/>
</dbReference>
<dbReference type="PROSITE" id="PS51396">
    <property type="entry name" value="PUL"/>
    <property type="match status" value="1"/>
</dbReference>
<proteinExistence type="inferred from homology"/>
<dbReference type="InterPro" id="IPR042266">
    <property type="entry name" value="PPPDE_sf"/>
</dbReference>
<name>A0A6A4I565_9AGAR</name>
<dbReference type="InterPro" id="IPR013766">
    <property type="entry name" value="Thioredoxin_domain"/>
</dbReference>
<dbReference type="AlphaFoldDB" id="A0A6A4I565"/>
<feature type="domain" description="PUL" evidence="5">
    <location>
        <begin position="288"/>
        <end position="600"/>
    </location>
</feature>
<dbReference type="InterPro" id="IPR013535">
    <property type="entry name" value="PUL_dom"/>
</dbReference>
<dbReference type="Pfam" id="PF00085">
    <property type="entry name" value="Thioredoxin"/>
    <property type="match status" value="1"/>
</dbReference>
<dbReference type="PANTHER" id="PTHR12378:SF7">
    <property type="entry name" value="DESUMOYLATING ISOPEPTIDASE 1"/>
    <property type="match status" value="1"/>
</dbReference>
<dbReference type="GO" id="GO:0008233">
    <property type="term" value="F:peptidase activity"/>
    <property type="evidence" value="ECO:0007669"/>
    <property type="project" value="UniProtKB-KW"/>
</dbReference>
<protein>
    <submittedName>
        <fullName evidence="7">DUF862-domain-containing protein</fullName>
    </submittedName>
</protein>
<feature type="compositionally biased region" description="Low complexity" evidence="4">
    <location>
        <begin position="187"/>
        <end position="204"/>
    </location>
</feature>
<dbReference type="CDD" id="cd02947">
    <property type="entry name" value="TRX_family"/>
    <property type="match status" value="1"/>
</dbReference>
<dbReference type="InterPro" id="IPR008580">
    <property type="entry name" value="PPPDE_dom"/>
</dbReference>
<feature type="region of interest" description="Disordered" evidence="4">
    <location>
        <begin position="187"/>
        <end position="212"/>
    </location>
</feature>
<accession>A0A6A4I565</accession>
<dbReference type="Gene3D" id="3.40.30.10">
    <property type="entry name" value="Glutaredoxin"/>
    <property type="match status" value="1"/>
</dbReference>
<evidence type="ECO:0000313" key="7">
    <source>
        <dbReference type="EMBL" id="KAE9405696.1"/>
    </source>
</evidence>
<comment type="similarity">
    <text evidence="1">Belongs to the DeSI family.</text>
</comment>
<evidence type="ECO:0000259" key="5">
    <source>
        <dbReference type="PROSITE" id="PS51396"/>
    </source>
</evidence>
<organism evidence="7 8">
    <name type="scientific">Gymnopus androsaceus JB14</name>
    <dbReference type="NCBI Taxonomy" id="1447944"/>
    <lineage>
        <taxon>Eukaryota</taxon>
        <taxon>Fungi</taxon>
        <taxon>Dikarya</taxon>
        <taxon>Basidiomycota</taxon>
        <taxon>Agaricomycotina</taxon>
        <taxon>Agaricomycetes</taxon>
        <taxon>Agaricomycetidae</taxon>
        <taxon>Agaricales</taxon>
        <taxon>Marasmiineae</taxon>
        <taxon>Omphalotaceae</taxon>
        <taxon>Gymnopus</taxon>
    </lineage>
</organism>
<dbReference type="EMBL" id="ML769407">
    <property type="protein sequence ID" value="KAE9405696.1"/>
    <property type="molecule type" value="Genomic_DNA"/>
</dbReference>
<dbReference type="PROSITE" id="PS51858">
    <property type="entry name" value="PPPDE"/>
    <property type="match status" value="1"/>
</dbReference>
<dbReference type="Gene3D" id="1.25.10.10">
    <property type="entry name" value="Leucine-rich Repeat Variant"/>
    <property type="match status" value="1"/>
</dbReference>
<dbReference type="SUPFAM" id="SSF52833">
    <property type="entry name" value="Thioredoxin-like"/>
    <property type="match status" value="1"/>
</dbReference>
<evidence type="ECO:0000256" key="4">
    <source>
        <dbReference type="SAM" id="MobiDB-lite"/>
    </source>
</evidence>
<keyword evidence="2" id="KW-0645">Protease</keyword>
<sequence length="603" mass="65097">MASTPVNLYIYDLSNGMAKQLSMQLTGRQIDGIWHTSVVVFGKEIFYGQGVDITHPGKSHHGPPHQTLSLGETEIDEETFTEYLEEMKEVYTADKYHLLEFNCNTFTNECVGFLTGGSIPDYIKDLPTDFLSTPFGAALRPTIDSMYRRPGAPAPAAIPPSASAAAPNPALTPAAASILQSVASQAQAPASTSPTPITLITSSQNPPNPPTRPPCPIAPVYEGFAGEYGRARFAKIDLSTPSGKALGAQWSVPVMPTFMFFLDGKRISELKGANSNELRSEIELLLFQAYPPHTHTTLSLPALKALSTSPILSLSFVDSADWSGTQSKDEVKRVLSTSFIPYLKSRFATPPTPSTIAPPIPTQAIISSWTHTTHTLLQTLPPSSLFPLVDMWRLAMLDAGVAKSLCSGISNPNPVTLFLSKATSPGAALPRPYILTLLRLLSNTFSYPVLGTQLLLPNPPTSTGTGTREMLTDVLVTSLLHSDLNVRTAGASLVFNVAAWVQKGRSKADGDGVEDGDWEMELMSAVVEAIDREGLEGSEDVVHRLTASLALLIYLSPSYDTELGPLLEVLKVKEILKSKLSQGVVKKKDVRRLIEEVTDKLCP</sequence>